<gene>
    <name evidence="1" type="ORF">Q9313_15625</name>
</gene>
<reference evidence="1 2" key="1">
    <citation type="submission" date="2023-08" db="EMBL/GenBank/DDBJ databases">
        <title>Pathogen: clinical or host-associated sample.</title>
        <authorList>
            <person name="Hergert J."/>
            <person name="Casey R."/>
            <person name="Wagner J."/>
            <person name="Young E.L."/>
            <person name="Oakeson K.F."/>
        </authorList>
    </citation>
    <scope>NUCLEOTIDE SEQUENCE [LARGE SCALE GENOMIC DNA]</scope>
    <source>
        <strain evidence="1 2">1760953</strain>
    </source>
</reference>
<evidence type="ECO:0000313" key="1">
    <source>
        <dbReference type="EMBL" id="WLR97106.1"/>
    </source>
</evidence>
<proteinExistence type="predicted"/>
<dbReference type="RefSeq" id="WP_134648477.1">
    <property type="nucleotide sequence ID" value="NZ_CP132302.1"/>
</dbReference>
<dbReference type="AlphaFoldDB" id="A0AA50CMN3"/>
<evidence type="ECO:0000313" key="2">
    <source>
        <dbReference type="Proteomes" id="UP001234585"/>
    </source>
</evidence>
<accession>A0AA50CMN3</accession>
<name>A0AA50CMN3_9HYPH</name>
<dbReference type="Proteomes" id="UP001234585">
    <property type="component" value="Chromosome"/>
</dbReference>
<sequence length="68" mass="7329">MADGMPPSVKEHLTLHQMSVFSTHAKGTAMFRLGNSIARMIAPAFNAGRVRHCVSISKTTAKTTTKTV</sequence>
<keyword evidence="2" id="KW-1185">Reference proteome</keyword>
<dbReference type="EMBL" id="CP132302">
    <property type="protein sequence ID" value="WLR97106.1"/>
    <property type="molecule type" value="Genomic_DNA"/>
</dbReference>
<organism evidence="1 2">
    <name type="scientific">Shinella sumterensis</name>
    <dbReference type="NCBI Taxonomy" id="1967501"/>
    <lineage>
        <taxon>Bacteria</taxon>
        <taxon>Pseudomonadati</taxon>
        <taxon>Pseudomonadota</taxon>
        <taxon>Alphaproteobacteria</taxon>
        <taxon>Hyphomicrobiales</taxon>
        <taxon>Rhizobiaceae</taxon>
        <taxon>Shinella</taxon>
    </lineage>
</organism>
<protein>
    <submittedName>
        <fullName evidence="1">Uncharacterized protein</fullName>
    </submittedName>
</protein>